<accession>A0AAD4MNH0</accession>
<dbReference type="Pfam" id="PF13516">
    <property type="entry name" value="LRR_6"/>
    <property type="match status" value="1"/>
</dbReference>
<dbReference type="SMART" id="SM00369">
    <property type="entry name" value="LRR_TYP"/>
    <property type="match status" value="7"/>
</dbReference>
<keyword evidence="5" id="KW-1185">Reference proteome</keyword>
<dbReference type="Proteomes" id="UP001201812">
    <property type="component" value="Unassembled WGS sequence"/>
</dbReference>
<keyword evidence="2" id="KW-0677">Repeat</keyword>
<evidence type="ECO:0000313" key="5">
    <source>
        <dbReference type="Proteomes" id="UP001201812"/>
    </source>
</evidence>
<dbReference type="SMART" id="SM00364">
    <property type="entry name" value="LRR_BAC"/>
    <property type="match status" value="4"/>
</dbReference>
<evidence type="ECO:0000256" key="2">
    <source>
        <dbReference type="ARBA" id="ARBA00022737"/>
    </source>
</evidence>
<dbReference type="InterPro" id="IPR050333">
    <property type="entry name" value="SLRP"/>
</dbReference>
<organism evidence="4 5">
    <name type="scientific">Ditylenchus destructor</name>
    <dbReference type="NCBI Taxonomy" id="166010"/>
    <lineage>
        <taxon>Eukaryota</taxon>
        <taxon>Metazoa</taxon>
        <taxon>Ecdysozoa</taxon>
        <taxon>Nematoda</taxon>
        <taxon>Chromadorea</taxon>
        <taxon>Rhabditida</taxon>
        <taxon>Tylenchina</taxon>
        <taxon>Tylenchomorpha</taxon>
        <taxon>Sphaerularioidea</taxon>
        <taxon>Anguinidae</taxon>
        <taxon>Anguininae</taxon>
        <taxon>Ditylenchus</taxon>
    </lineage>
</organism>
<dbReference type="AlphaFoldDB" id="A0AAD4MNH0"/>
<dbReference type="InterPro" id="IPR001611">
    <property type="entry name" value="Leu-rich_rpt"/>
</dbReference>
<evidence type="ECO:0000313" key="4">
    <source>
        <dbReference type="EMBL" id="KAI1696031.1"/>
    </source>
</evidence>
<dbReference type="PANTHER" id="PTHR45712">
    <property type="entry name" value="AGAP008170-PA"/>
    <property type="match status" value="1"/>
</dbReference>
<feature type="signal peptide" evidence="3">
    <location>
        <begin position="1"/>
        <end position="22"/>
    </location>
</feature>
<dbReference type="SUPFAM" id="SSF52058">
    <property type="entry name" value="L domain-like"/>
    <property type="match status" value="1"/>
</dbReference>
<evidence type="ECO:0000256" key="3">
    <source>
        <dbReference type="SAM" id="SignalP"/>
    </source>
</evidence>
<keyword evidence="3" id="KW-0732">Signal</keyword>
<dbReference type="EMBL" id="JAKKPZ010000356">
    <property type="protein sequence ID" value="KAI1696031.1"/>
    <property type="molecule type" value="Genomic_DNA"/>
</dbReference>
<dbReference type="SMART" id="SM00365">
    <property type="entry name" value="LRR_SD22"/>
    <property type="match status" value="6"/>
</dbReference>
<dbReference type="PROSITE" id="PS51450">
    <property type="entry name" value="LRR"/>
    <property type="match status" value="3"/>
</dbReference>
<evidence type="ECO:0000256" key="1">
    <source>
        <dbReference type="ARBA" id="ARBA00022614"/>
    </source>
</evidence>
<protein>
    <submittedName>
        <fullName evidence="4">Leucine rich repeat domain-containing protein</fullName>
    </submittedName>
</protein>
<gene>
    <name evidence="4" type="ORF">DdX_19266</name>
</gene>
<reference evidence="4" key="1">
    <citation type="submission" date="2022-01" db="EMBL/GenBank/DDBJ databases">
        <title>Genome Sequence Resource for Two Populations of Ditylenchus destructor, the Migratory Endoparasitic Phytonematode.</title>
        <authorList>
            <person name="Zhang H."/>
            <person name="Lin R."/>
            <person name="Xie B."/>
        </authorList>
    </citation>
    <scope>NUCLEOTIDE SEQUENCE</scope>
    <source>
        <strain evidence="4">BazhouSP</strain>
    </source>
</reference>
<feature type="chain" id="PRO_5041932835" evidence="3">
    <location>
        <begin position="23"/>
        <end position="479"/>
    </location>
</feature>
<proteinExistence type="predicted"/>
<sequence length="479" mass="54037">MKAGLVVLTLIHIFLLSQPGEPYKVLGNCPDLPTGCYCSKYDIYSYSISYSTSRSGVYVSCKITNDLPLCDVLESLKEHDNALKNSCSKCRNKRSLSIQKLSLDFCPSYNFYYYSKRPSSYDFDDETIDAFPKLKIRTLEIKACGKMGITDDAFESLTDTLTSLTVQNLQLTRVPKSVGNLTHLTTLNLDQNNITKVEFLDKLSNLQSLSLSRNQISEIDENVFEPLKNLTYLKVAHNRLKTLPSLRFLPELETLYAYDNQIEKVNSFMGLLKLKEVRLDSNKISELPPYMFTANPLLKEIYLSYNKISKVDDTVFGLLPNVTKLSLKYNQLSKVGNIFRNFPNITTIGLMANNFTTLKGSNFANLETETYVDLDANNLTHISPEDFDGSFISTLDLRNNHYLDPQKSMSFYNTSKIEQIHLGYCLSSYGLRTAYPRSEPPPKPVTTTLATTTMATTATEAATIPVTVIFVDKEITIGR</sequence>
<dbReference type="PANTHER" id="PTHR45712:SF22">
    <property type="entry name" value="INSULIN-LIKE GROWTH FACTOR-BINDING PROTEIN COMPLEX ACID LABILE SUBUNIT"/>
    <property type="match status" value="1"/>
</dbReference>
<comment type="caution">
    <text evidence="4">The sequence shown here is derived from an EMBL/GenBank/DDBJ whole genome shotgun (WGS) entry which is preliminary data.</text>
</comment>
<dbReference type="Gene3D" id="3.80.10.10">
    <property type="entry name" value="Ribonuclease Inhibitor"/>
    <property type="match status" value="3"/>
</dbReference>
<dbReference type="Pfam" id="PF13855">
    <property type="entry name" value="LRR_8"/>
    <property type="match status" value="3"/>
</dbReference>
<keyword evidence="1" id="KW-0433">Leucine-rich repeat</keyword>
<name>A0AAD4MNH0_9BILA</name>
<dbReference type="InterPro" id="IPR003591">
    <property type="entry name" value="Leu-rich_rpt_typical-subtyp"/>
</dbReference>
<dbReference type="InterPro" id="IPR032675">
    <property type="entry name" value="LRR_dom_sf"/>
</dbReference>